<name>A0A4Q7KHB4_9PSEU</name>
<evidence type="ECO:0000313" key="1">
    <source>
        <dbReference type="EMBL" id="RZS33924.1"/>
    </source>
</evidence>
<organism evidence="1 2">
    <name type="scientific">Herbihabitans rhizosphaerae</name>
    <dbReference type="NCBI Taxonomy" id="1872711"/>
    <lineage>
        <taxon>Bacteria</taxon>
        <taxon>Bacillati</taxon>
        <taxon>Actinomycetota</taxon>
        <taxon>Actinomycetes</taxon>
        <taxon>Pseudonocardiales</taxon>
        <taxon>Pseudonocardiaceae</taxon>
        <taxon>Herbihabitans</taxon>
    </lineage>
</organism>
<reference evidence="1 2" key="1">
    <citation type="submission" date="2019-02" db="EMBL/GenBank/DDBJ databases">
        <title>Genomic Encyclopedia of Type Strains, Phase IV (KMG-IV): sequencing the most valuable type-strain genomes for metagenomic binning, comparative biology and taxonomic classification.</title>
        <authorList>
            <person name="Goeker M."/>
        </authorList>
    </citation>
    <scope>NUCLEOTIDE SEQUENCE [LARGE SCALE GENOMIC DNA]</scope>
    <source>
        <strain evidence="1 2">DSM 101727</strain>
    </source>
</reference>
<dbReference type="Proteomes" id="UP000294257">
    <property type="component" value="Unassembled WGS sequence"/>
</dbReference>
<keyword evidence="2" id="KW-1185">Reference proteome</keyword>
<dbReference type="EMBL" id="SGWQ01000010">
    <property type="protein sequence ID" value="RZS33924.1"/>
    <property type="molecule type" value="Genomic_DNA"/>
</dbReference>
<dbReference type="AlphaFoldDB" id="A0A4Q7KHB4"/>
<comment type="caution">
    <text evidence="1">The sequence shown here is derived from an EMBL/GenBank/DDBJ whole genome shotgun (WGS) entry which is preliminary data.</text>
</comment>
<sequence>MASTFELAWTDRRLVGSQTPRRFLDYVIDGRSFYAAHGGDRISPFGWFGADAEDLAARRLFGRAAPHLGSRTALAVCPECGELECGAITAEIVVEEHTVRWVEVAFSSFDSEAEEYGVQAVQLDEFGELVFEKAEYHHVLFNRPR</sequence>
<gene>
    <name evidence="1" type="ORF">EV193_11074</name>
</gene>
<accession>A0A4Q7KHB4</accession>
<evidence type="ECO:0000313" key="2">
    <source>
        <dbReference type="Proteomes" id="UP000294257"/>
    </source>
</evidence>
<protein>
    <submittedName>
        <fullName evidence="1">Uncharacterized protein</fullName>
    </submittedName>
</protein>
<dbReference type="RefSeq" id="WP_130347179.1">
    <property type="nucleotide sequence ID" value="NZ_SGWQ01000010.1"/>
</dbReference>
<dbReference type="OrthoDB" id="342114at2"/>
<proteinExistence type="predicted"/>